<evidence type="ECO:0000313" key="2">
    <source>
        <dbReference type="Proteomes" id="UP000093807"/>
    </source>
</evidence>
<protein>
    <submittedName>
        <fullName evidence="1">Uncharacterized protein</fullName>
    </submittedName>
</protein>
<organism evidence="1 2">
    <name type="scientific">Flavobacterium succinicans</name>
    <dbReference type="NCBI Taxonomy" id="29536"/>
    <lineage>
        <taxon>Bacteria</taxon>
        <taxon>Pseudomonadati</taxon>
        <taxon>Bacteroidota</taxon>
        <taxon>Flavobacteriia</taxon>
        <taxon>Flavobacteriales</taxon>
        <taxon>Flavobacteriaceae</taxon>
        <taxon>Flavobacterium</taxon>
    </lineage>
</organism>
<dbReference type="PATRIC" id="fig|29536.5.peg.2737"/>
<gene>
    <name evidence="1" type="ORF">FLB_26410</name>
</gene>
<reference evidence="1 2" key="1">
    <citation type="submission" date="2016-06" db="EMBL/GenBank/DDBJ databases">
        <title>Draft genome sequence of Flavobacterium succinicans strain DD5b.</title>
        <authorList>
            <person name="Poehlein A."/>
            <person name="Daniel R."/>
            <person name="Simeonova D.D."/>
        </authorList>
    </citation>
    <scope>NUCLEOTIDE SEQUENCE [LARGE SCALE GENOMIC DNA]</scope>
    <source>
        <strain evidence="1 2">DD5b</strain>
    </source>
</reference>
<name>A0A199XNH1_9FLAO</name>
<evidence type="ECO:0000313" key="1">
    <source>
        <dbReference type="EMBL" id="OAZ02967.1"/>
    </source>
</evidence>
<proteinExistence type="predicted"/>
<sequence>MNAKKTSSKLPKVEEPAVVYESSQVKPKGIDRSTFDFDTEFANGLTPEEFKAEMHKRIKAYPWKK</sequence>
<accession>A0A199XNH1</accession>
<dbReference type="Proteomes" id="UP000093807">
    <property type="component" value="Unassembled WGS sequence"/>
</dbReference>
<comment type="caution">
    <text evidence="1">The sequence shown here is derived from an EMBL/GenBank/DDBJ whole genome shotgun (WGS) entry which is preliminary data.</text>
</comment>
<dbReference type="AlphaFoldDB" id="A0A199XNH1"/>
<dbReference type="RefSeq" id="WP_064716391.1">
    <property type="nucleotide sequence ID" value="NZ_JMTM01000070.1"/>
</dbReference>
<dbReference type="OrthoDB" id="1366989at2"/>
<dbReference type="EMBL" id="JMTM01000070">
    <property type="protein sequence ID" value="OAZ02967.1"/>
    <property type="molecule type" value="Genomic_DNA"/>
</dbReference>
<keyword evidence="2" id="KW-1185">Reference proteome</keyword>